<feature type="chain" id="PRO_5007572354" evidence="1">
    <location>
        <begin position="22"/>
        <end position="167"/>
    </location>
</feature>
<name>A0A150WD92_BDEBC</name>
<sequence>MKLYKLFSALVVSSFSLQAWAYPSVGDKVQWTGTVQQRDGTQKSVRIVKEVVKFDKDTKKWTVKYEATMGNDVVSEHLEVTDLYSPERFKQILANCVTNGGILEKVEAPPAGTYDTCKMTTKNADGSIVEKWWGNIPFGVVSKSTKAVVKGKKLADIPDLQSIVAGL</sequence>
<dbReference type="AlphaFoldDB" id="A0A150WD92"/>
<evidence type="ECO:0000256" key="1">
    <source>
        <dbReference type="SAM" id="SignalP"/>
    </source>
</evidence>
<reference evidence="2 3" key="1">
    <citation type="submission" date="2016-03" db="EMBL/GenBank/DDBJ databases">
        <authorList>
            <person name="Ploux O."/>
        </authorList>
    </citation>
    <scope>NUCLEOTIDE SEQUENCE [LARGE SCALE GENOMIC DNA]</scope>
    <source>
        <strain evidence="2 3">BER2</strain>
    </source>
</reference>
<protein>
    <submittedName>
        <fullName evidence="2">Uncharacterized protein</fullName>
    </submittedName>
</protein>
<organism evidence="2 3">
    <name type="scientific">Bdellovibrio bacteriovorus</name>
    <dbReference type="NCBI Taxonomy" id="959"/>
    <lineage>
        <taxon>Bacteria</taxon>
        <taxon>Pseudomonadati</taxon>
        <taxon>Bdellovibrionota</taxon>
        <taxon>Bdellovibrionia</taxon>
        <taxon>Bdellovibrionales</taxon>
        <taxon>Pseudobdellovibrionaceae</taxon>
        <taxon>Bdellovibrio</taxon>
    </lineage>
</organism>
<evidence type="ECO:0000313" key="2">
    <source>
        <dbReference type="EMBL" id="KYG60861.1"/>
    </source>
</evidence>
<comment type="caution">
    <text evidence="2">The sequence shown here is derived from an EMBL/GenBank/DDBJ whole genome shotgun (WGS) entry which is preliminary data.</text>
</comment>
<evidence type="ECO:0000313" key="3">
    <source>
        <dbReference type="Proteomes" id="UP000075391"/>
    </source>
</evidence>
<dbReference type="OrthoDB" id="5292992at2"/>
<keyword evidence="1" id="KW-0732">Signal</keyword>
<feature type="signal peptide" evidence="1">
    <location>
        <begin position="1"/>
        <end position="21"/>
    </location>
</feature>
<proteinExistence type="predicted"/>
<gene>
    <name evidence="2" type="ORF">AZI85_10380</name>
</gene>
<dbReference type="EMBL" id="LUKF01000018">
    <property type="protein sequence ID" value="KYG60861.1"/>
    <property type="molecule type" value="Genomic_DNA"/>
</dbReference>
<accession>A0A150WD92</accession>
<dbReference type="Proteomes" id="UP000075391">
    <property type="component" value="Unassembled WGS sequence"/>
</dbReference>